<comment type="caution">
    <text evidence="1">The sequence shown here is derived from an EMBL/GenBank/DDBJ whole genome shotgun (WGS) entry which is preliminary data.</text>
</comment>
<accession>A0ABN1N7Y7</accession>
<dbReference type="SUPFAM" id="SSF48613">
    <property type="entry name" value="Heme oxygenase-like"/>
    <property type="match status" value="1"/>
</dbReference>
<dbReference type="Gene3D" id="1.20.910.10">
    <property type="entry name" value="Heme oxygenase-like"/>
    <property type="match status" value="1"/>
</dbReference>
<proteinExistence type="predicted"/>
<organism evidence="1 2">
    <name type="scientific">Pseudonocardia zijingensis</name>
    <dbReference type="NCBI Taxonomy" id="153376"/>
    <lineage>
        <taxon>Bacteria</taxon>
        <taxon>Bacillati</taxon>
        <taxon>Actinomycetota</taxon>
        <taxon>Actinomycetes</taxon>
        <taxon>Pseudonocardiales</taxon>
        <taxon>Pseudonocardiaceae</taxon>
        <taxon>Pseudonocardia</taxon>
    </lineage>
</organism>
<gene>
    <name evidence="1" type="ORF">GCM10009559_55370</name>
</gene>
<dbReference type="EMBL" id="BAAAHP010000174">
    <property type="protein sequence ID" value="GAA0896549.1"/>
    <property type="molecule type" value="Genomic_DNA"/>
</dbReference>
<dbReference type="RefSeq" id="WP_343944541.1">
    <property type="nucleotide sequence ID" value="NZ_BAAAHP010000174.1"/>
</dbReference>
<sequence>MAEPALPTPRGEVSEAVIDALAADRPVPSTVDRALDPYGEDLQLALYCLYELHYRGFAGVDAEREWDLALLTLRRELEEIFLGAVRAECPAGADVDAEIEGLLDEPPDAWGVSHHLRRHGELWQLREYVVHRSLYHLKEADPQAFVIPRLEGAAKAGVVTVEHDEYGAGDPRRVHAQLFADLMQALDLCADYGHHLDAVPAPVLAEVNFMSFAGLHRRWRGALVGQFAVVELTSSPGSDRLAKALRRLGVDAEFYDEHVEADAVHEQLVRRDVIAPLVAAEPALAADVVFGMRASTMLGDRFGEFLLDRWAAGRSSLRTPLPDAPLAVHR</sequence>
<dbReference type="SMART" id="SM01236">
    <property type="entry name" value="Haem_oxygenase_2"/>
    <property type="match status" value="1"/>
</dbReference>
<name>A0ABN1N7Y7_9PSEU</name>
<protein>
    <submittedName>
        <fullName evidence="1">Iron-containing redox enzyme family protein</fullName>
    </submittedName>
</protein>
<keyword evidence="2" id="KW-1185">Reference proteome</keyword>
<dbReference type="Proteomes" id="UP001499967">
    <property type="component" value="Unassembled WGS sequence"/>
</dbReference>
<evidence type="ECO:0000313" key="1">
    <source>
        <dbReference type="EMBL" id="GAA0896549.1"/>
    </source>
</evidence>
<dbReference type="InterPro" id="IPR016084">
    <property type="entry name" value="Haem_Oase-like_multi-hlx"/>
</dbReference>
<reference evidence="1 2" key="1">
    <citation type="journal article" date="2019" name="Int. J. Syst. Evol. Microbiol.">
        <title>The Global Catalogue of Microorganisms (GCM) 10K type strain sequencing project: providing services to taxonomists for standard genome sequencing and annotation.</title>
        <authorList>
            <consortium name="The Broad Institute Genomics Platform"/>
            <consortium name="The Broad Institute Genome Sequencing Center for Infectious Disease"/>
            <person name="Wu L."/>
            <person name="Ma J."/>
        </authorList>
    </citation>
    <scope>NUCLEOTIDE SEQUENCE [LARGE SCALE GENOMIC DNA]</scope>
    <source>
        <strain evidence="1 2">JCM 11117</strain>
    </source>
</reference>
<evidence type="ECO:0000313" key="2">
    <source>
        <dbReference type="Proteomes" id="UP001499967"/>
    </source>
</evidence>
<dbReference type="Pfam" id="PF14518">
    <property type="entry name" value="Haem_oxygenas_2"/>
    <property type="match status" value="1"/>
</dbReference>